<evidence type="ECO:0000313" key="4">
    <source>
        <dbReference type="Proteomes" id="UP000270616"/>
    </source>
</evidence>
<feature type="region of interest" description="Disordered" evidence="1">
    <location>
        <begin position="392"/>
        <end position="414"/>
    </location>
</feature>
<feature type="compositionally biased region" description="Low complexity" evidence="1">
    <location>
        <begin position="397"/>
        <end position="413"/>
    </location>
</feature>
<proteinExistence type="predicted"/>
<evidence type="ECO:0000256" key="1">
    <source>
        <dbReference type="SAM" id="MobiDB-lite"/>
    </source>
</evidence>
<feature type="region of interest" description="Disordered" evidence="1">
    <location>
        <begin position="493"/>
        <end position="547"/>
    </location>
</feature>
<reference evidence="3 4" key="1">
    <citation type="submission" date="2018-10" db="EMBL/GenBank/DDBJ databases">
        <title>Kocuria sp. M5W7-7, whole genome shotgun sequence.</title>
        <authorList>
            <person name="Tuo L."/>
        </authorList>
    </citation>
    <scope>NUCLEOTIDE SEQUENCE [LARGE SCALE GENOMIC DNA]</scope>
    <source>
        <strain evidence="3 4">M5W7-7</strain>
    </source>
</reference>
<dbReference type="Proteomes" id="UP000270616">
    <property type="component" value="Unassembled WGS sequence"/>
</dbReference>
<protein>
    <submittedName>
        <fullName evidence="3">SseB family protein</fullName>
    </submittedName>
</protein>
<feature type="region of interest" description="Disordered" evidence="1">
    <location>
        <begin position="1"/>
        <end position="33"/>
    </location>
</feature>
<name>A0A3N3ZUP0_9MICC</name>
<gene>
    <name evidence="3" type="ORF">EDL96_00040</name>
</gene>
<dbReference type="EMBL" id="RKMF01000001">
    <property type="protein sequence ID" value="ROZ65546.1"/>
    <property type="molecule type" value="Genomic_DNA"/>
</dbReference>
<organism evidence="3 4">
    <name type="scientific">Kocuria soli</name>
    <dbReference type="NCBI Taxonomy" id="2485125"/>
    <lineage>
        <taxon>Bacteria</taxon>
        <taxon>Bacillati</taxon>
        <taxon>Actinomycetota</taxon>
        <taxon>Actinomycetes</taxon>
        <taxon>Micrococcales</taxon>
        <taxon>Micrococcaceae</taxon>
        <taxon>Kocuria</taxon>
    </lineage>
</organism>
<keyword evidence="4" id="KW-1185">Reference proteome</keyword>
<feature type="domain" description="SseB protein N-terminal" evidence="2">
    <location>
        <begin position="219"/>
        <end position="347"/>
    </location>
</feature>
<dbReference type="AlphaFoldDB" id="A0A3N3ZUP0"/>
<sequence length="547" mass="58305">MEPVDSLPDRLVHMTQPQQEPGKRSRNRAGGHAADLLSSEQVAEALQDELRSVGNWVLEVLNAQLGWDRMDVDLKPQGGRVWLRITEHRGEHTLPGTVGPIKPGSPILRRISRLQSLAYRPGRGTWLSTVVTVTAEGWPRPTYSFAAQHNFDERPPTLGEEGPYGIEEGIEHLEAFPRTEARVPTWLSAMAGDSDQVIPVLPPGTEQEADPDGTVNPRLREAVAEFAAAPSEEGLIEVLRQCTAGDLLVDATGSDLVRGPNQQITGDSVIRLQSFAEADGTRSLAAYTAQREARNMFDRSGQEGDPVFLRQRATAILELVGADRQYDHLIIDAGAASCRIPREQIDWLLSSPRNDVAKNGLAIGSVPQVLSGMVGPNSVLLLGVRPVTGNGDRAADGSANEPEGAAPAAATTSDVEPVWAKPEEGQVADTLLLFTSAAEVAALDPGLAIRSAPARDVLRYALGTGARQVCLNARPPVASFSSEDIRDVLESVERSSAQNVEDGVPLPPMAGGLDVDTDPGMLSSDPGLLDADPGQPEVDPGSGFPRG</sequence>
<comment type="caution">
    <text evidence="3">The sequence shown here is derived from an EMBL/GenBank/DDBJ whole genome shotgun (WGS) entry which is preliminary data.</text>
</comment>
<dbReference type="Pfam" id="PF07179">
    <property type="entry name" value="SseB"/>
    <property type="match status" value="1"/>
</dbReference>
<accession>A0A3N3ZUP0</accession>
<evidence type="ECO:0000259" key="2">
    <source>
        <dbReference type="Pfam" id="PF07179"/>
    </source>
</evidence>
<dbReference type="InterPro" id="IPR009839">
    <property type="entry name" value="SseB_N"/>
</dbReference>
<evidence type="ECO:0000313" key="3">
    <source>
        <dbReference type="EMBL" id="ROZ65546.1"/>
    </source>
</evidence>